<dbReference type="InterPro" id="IPR021333">
    <property type="entry name" value="DUF2946"/>
</dbReference>
<dbReference type="EMBL" id="LRBG01000012">
    <property type="protein sequence ID" value="KXU87432.1"/>
    <property type="molecule type" value="Genomic_DNA"/>
</dbReference>
<evidence type="ECO:0000256" key="1">
    <source>
        <dbReference type="SAM" id="MobiDB-lite"/>
    </source>
</evidence>
<comment type="caution">
    <text evidence="3">The sequence shown here is derived from an EMBL/GenBank/DDBJ whole genome shotgun (WGS) entry which is preliminary data.</text>
</comment>
<reference evidence="3 4" key="1">
    <citation type="journal article" date="2015" name="Int. J. Syst. Evol. Microbiol.">
        <title>Burkholderia monticola sp. nov., isolated from mountain soil.</title>
        <authorList>
            <person name="Baek I."/>
            <person name="Seo B."/>
            <person name="Lee I."/>
            <person name="Yi H."/>
            <person name="Chun J."/>
        </authorList>
    </citation>
    <scope>NUCLEOTIDE SEQUENCE [LARGE SCALE GENOMIC DNA]</scope>
    <source>
        <strain evidence="3 4">JC2948</strain>
    </source>
</reference>
<evidence type="ECO:0008006" key="5">
    <source>
        <dbReference type="Google" id="ProtNLM"/>
    </source>
</evidence>
<dbReference type="AlphaFoldDB" id="A0A149PQZ5"/>
<accession>A0A149PQZ5</accession>
<evidence type="ECO:0000313" key="3">
    <source>
        <dbReference type="EMBL" id="KXU87432.1"/>
    </source>
</evidence>
<feature type="signal peptide" evidence="2">
    <location>
        <begin position="1"/>
        <end position="32"/>
    </location>
</feature>
<keyword evidence="2" id="KW-0732">Signal</keyword>
<dbReference type="RefSeq" id="WP_062129041.1">
    <property type="nucleotide sequence ID" value="NZ_LRBG01000012.1"/>
</dbReference>
<sequence>MFNRWHRKIGSWLGLLAILMTTLAPSISQTLAAHRHADAMMGEHCEMASMGDMASMPGMPMQDMQVQDDGPDPTQAAADAPAPSDAAANPAGNAAEKHAQMSGDACGYCSLLAHLPVMPSVGMLFVAAVRARQHVAATRFDSVRRVEPLTFAQPRAPPFAS</sequence>
<feature type="chain" id="PRO_5007551495" description="MFS transporter" evidence="2">
    <location>
        <begin position="33"/>
        <end position="161"/>
    </location>
</feature>
<dbReference type="Pfam" id="PF11162">
    <property type="entry name" value="DUF2946"/>
    <property type="match status" value="1"/>
</dbReference>
<proteinExistence type="predicted"/>
<evidence type="ECO:0000313" key="4">
    <source>
        <dbReference type="Proteomes" id="UP000075613"/>
    </source>
</evidence>
<gene>
    <name evidence="3" type="ORF">CI15_14870</name>
</gene>
<keyword evidence="4" id="KW-1185">Reference proteome</keyword>
<evidence type="ECO:0000256" key="2">
    <source>
        <dbReference type="SAM" id="SignalP"/>
    </source>
</evidence>
<protein>
    <recommendedName>
        <fullName evidence="5">MFS transporter</fullName>
    </recommendedName>
</protein>
<organism evidence="3 4">
    <name type="scientific">Paraburkholderia monticola</name>
    <dbReference type="NCBI Taxonomy" id="1399968"/>
    <lineage>
        <taxon>Bacteria</taxon>
        <taxon>Pseudomonadati</taxon>
        <taxon>Pseudomonadota</taxon>
        <taxon>Betaproteobacteria</taxon>
        <taxon>Burkholderiales</taxon>
        <taxon>Burkholderiaceae</taxon>
        <taxon>Paraburkholderia</taxon>
    </lineage>
</organism>
<feature type="region of interest" description="Disordered" evidence="1">
    <location>
        <begin position="51"/>
        <end position="96"/>
    </location>
</feature>
<dbReference type="STRING" id="1399968.CI15_14870"/>
<dbReference type="OrthoDB" id="8538365at2"/>
<dbReference type="Proteomes" id="UP000075613">
    <property type="component" value="Unassembled WGS sequence"/>
</dbReference>
<name>A0A149PQZ5_9BURK</name>
<feature type="compositionally biased region" description="Low complexity" evidence="1">
    <location>
        <begin position="72"/>
        <end position="94"/>
    </location>
</feature>